<dbReference type="STRING" id="1855383.SAMN05216548_106191"/>
<keyword evidence="8" id="KW-0408">Iron</keyword>
<evidence type="ECO:0000256" key="5">
    <source>
        <dbReference type="ARBA" id="ARBA00022643"/>
    </source>
</evidence>
<evidence type="ECO:0000259" key="10">
    <source>
        <dbReference type="Pfam" id="PF00724"/>
    </source>
</evidence>
<comment type="cofactor">
    <cofactor evidence="2">
        <name>[4Fe-4S] cluster</name>
        <dbReference type="ChEBI" id="CHEBI:49883"/>
    </cofactor>
</comment>
<accession>A0A1H9HWS9</accession>
<organism evidence="11 12">
    <name type="scientific">Faunimonas pinastri</name>
    <dbReference type="NCBI Taxonomy" id="1855383"/>
    <lineage>
        <taxon>Bacteria</taxon>
        <taxon>Pseudomonadati</taxon>
        <taxon>Pseudomonadota</taxon>
        <taxon>Alphaproteobacteria</taxon>
        <taxon>Hyphomicrobiales</taxon>
        <taxon>Afifellaceae</taxon>
        <taxon>Faunimonas</taxon>
    </lineage>
</organism>
<dbReference type="GO" id="GO:0046872">
    <property type="term" value="F:metal ion binding"/>
    <property type="evidence" value="ECO:0007669"/>
    <property type="project" value="UniProtKB-KW"/>
</dbReference>
<dbReference type="PANTHER" id="PTHR42917:SF2">
    <property type="entry name" value="2,4-DIENOYL-COA REDUCTASE [(2E)-ENOYL-COA-PRODUCING]"/>
    <property type="match status" value="1"/>
</dbReference>
<keyword evidence="12" id="KW-1185">Reference proteome</keyword>
<dbReference type="GO" id="GO:0010181">
    <property type="term" value="F:FMN binding"/>
    <property type="evidence" value="ECO:0007669"/>
    <property type="project" value="InterPro"/>
</dbReference>
<feature type="domain" description="NADH:flavin oxidoreductase/NADH oxidase N-terminal" evidence="10">
    <location>
        <begin position="8"/>
        <end position="344"/>
    </location>
</feature>
<dbReference type="PRINTS" id="PR00368">
    <property type="entry name" value="FADPNR"/>
</dbReference>
<dbReference type="OrthoDB" id="9804454at2"/>
<dbReference type="Proteomes" id="UP000199647">
    <property type="component" value="Unassembled WGS sequence"/>
</dbReference>
<protein>
    <submittedName>
        <fullName evidence="11">2,4-dienoyl-CoA reductase</fullName>
    </submittedName>
</protein>
<evidence type="ECO:0000256" key="2">
    <source>
        <dbReference type="ARBA" id="ARBA00001966"/>
    </source>
</evidence>
<evidence type="ECO:0000256" key="8">
    <source>
        <dbReference type="ARBA" id="ARBA00023004"/>
    </source>
</evidence>
<gene>
    <name evidence="11" type="ORF">SAMN05216548_106191</name>
</gene>
<evidence type="ECO:0000313" key="11">
    <source>
        <dbReference type="EMBL" id="SEQ66799.1"/>
    </source>
</evidence>
<keyword evidence="5" id="KW-0288">FMN</keyword>
<sequence length="679" mass="73611">MIANAEALLKPLTIKGLTIRNRVMSTSHAPGYGKDGKPQERYQLYHEEKAKGGIGLTMFGGSSSVALDSPAAPWNQISVADDSVVPFFREFSDRIHRHGAKLMIQLTHMGRRTKWDTENWFPTVAPSPRREPASRTIPKEAEDEDIARIVAGFAQAVRRCKEGGLDGCEISGAHGHLLDQFWSPSVNARTDRYGGSLENRMRFGIEVLEAMRAEVGDDYVIGMRMSGDELIADGLTQEDQIAIAVEYSRRGLVDFINVLGGHARDHIAHAISLPNMAFPVAPFLYLPSAIKREVDVPVFHAQRVTDLATAARAVTEGHVDMIAMTRAHIADPHLVRKLQEGRADDIRQCIGAGYCIDRIYVGGDALCIQNAATGREATMPHVIARAEKPRKVVVVGGGPGGLEAARVAAARGHSVVLFEKERLAGGQINIAAKATWREALSGIPRWLHAQAAKNGADLRLGTEATEGAIMAEAPDVVIVATGGLPSLGHAKGAEHAISTWDVLTGTVEPTGSVLLFDEMGQHNAASTAETLAKRGCLVEIVTHDRMVGEEIGTTNQPIHLRELYKLGVVMTPNMDLIEIYPEGNRLIVALRNTYTDAEEERVVDRVIVERGTLPVDALYTSLKARSVNGGQVDQDAIVAGRPQPWPDGDGFALYRVGDALAGRNIHAALYDSLRLCKDL</sequence>
<name>A0A1H9HWS9_9HYPH</name>
<evidence type="ECO:0000256" key="9">
    <source>
        <dbReference type="ARBA" id="ARBA00023014"/>
    </source>
</evidence>
<keyword evidence="6" id="KW-0479">Metal-binding</keyword>
<dbReference type="InterPro" id="IPR013785">
    <property type="entry name" value="Aldolase_TIM"/>
</dbReference>
<dbReference type="Pfam" id="PF12831">
    <property type="entry name" value="FAD_oxidored"/>
    <property type="match status" value="1"/>
</dbReference>
<keyword evidence="9" id="KW-0411">Iron-sulfur</keyword>
<comment type="cofactor">
    <cofactor evidence="1">
        <name>FMN</name>
        <dbReference type="ChEBI" id="CHEBI:58210"/>
    </cofactor>
</comment>
<evidence type="ECO:0000313" key="12">
    <source>
        <dbReference type="Proteomes" id="UP000199647"/>
    </source>
</evidence>
<dbReference type="Pfam" id="PF00724">
    <property type="entry name" value="Oxidored_FMN"/>
    <property type="match status" value="1"/>
</dbReference>
<dbReference type="Gene3D" id="3.20.20.70">
    <property type="entry name" value="Aldolase class I"/>
    <property type="match status" value="1"/>
</dbReference>
<dbReference type="PANTHER" id="PTHR42917">
    <property type="entry name" value="2,4-DIENOYL-COA REDUCTASE"/>
    <property type="match status" value="1"/>
</dbReference>
<dbReference type="RefSeq" id="WP_092496539.1">
    <property type="nucleotide sequence ID" value="NZ_FOFG01000006.1"/>
</dbReference>
<dbReference type="Gene3D" id="3.40.50.720">
    <property type="entry name" value="NAD(P)-binding Rossmann-like Domain"/>
    <property type="match status" value="1"/>
</dbReference>
<evidence type="ECO:0000256" key="6">
    <source>
        <dbReference type="ARBA" id="ARBA00022723"/>
    </source>
</evidence>
<dbReference type="PRINTS" id="PR00411">
    <property type="entry name" value="PNDRDTASEI"/>
</dbReference>
<keyword evidence="4" id="KW-0285">Flavoprotein</keyword>
<evidence type="ECO:0000256" key="3">
    <source>
        <dbReference type="ARBA" id="ARBA00011048"/>
    </source>
</evidence>
<dbReference type="GO" id="GO:0016491">
    <property type="term" value="F:oxidoreductase activity"/>
    <property type="evidence" value="ECO:0007669"/>
    <property type="project" value="UniProtKB-KW"/>
</dbReference>
<evidence type="ECO:0000256" key="1">
    <source>
        <dbReference type="ARBA" id="ARBA00001917"/>
    </source>
</evidence>
<dbReference type="Gene3D" id="3.50.50.60">
    <property type="entry name" value="FAD/NAD(P)-binding domain"/>
    <property type="match status" value="1"/>
</dbReference>
<evidence type="ECO:0000256" key="7">
    <source>
        <dbReference type="ARBA" id="ARBA00023002"/>
    </source>
</evidence>
<dbReference type="InterPro" id="IPR001155">
    <property type="entry name" value="OxRdtase_FMN_N"/>
</dbReference>
<dbReference type="SUPFAM" id="SSF51905">
    <property type="entry name" value="FAD/NAD(P)-binding domain"/>
    <property type="match status" value="1"/>
</dbReference>
<dbReference type="InterPro" id="IPR051793">
    <property type="entry name" value="NADH:flavin_oxidoreductase"/>
</dbReference>
<dbReference type="SUPFAM" id="SSF51395">
    <property type="entry name" value="FMN-linked oxidoreductases"/>
    <property type="match status" value="1"/>
</dbReference>
<comment type="similarity">
    <text evidence="3">In the N-terminal section; belongs to the NADH:flavin oxidoreductase/NADH oxidase family.</text>
</comment>
<dbReference type="EMBL" id="FOFG01000006">
    <property type="protein sequence ID" value="SEQ66799.1"/>
    <property type="molecule type" value="Genomic_DNA"/>
</dbReference>
<dbReference type="AlphaFoldDB" id="A0A1H9HWS9"/>
<evidence type="ECO:0000256" key="4">
    <source>
        <dbReference type="ARBA" id="ARBA00022630"/>
    </source>
</evidence>
<dbReference type="CDD" id="cd04734">
    <property type="entry name" value="OYE_like_3_FMN"/>
    <property type="match status" value="1"/>
</dbReference>
<dbReference type="GO" id="GO:0051536">
    <property type="term" value="F:iron-sulfur cluster binding"/>
    <property type="evidence" value="ECO:0007669"/>
    <property type="project" value="UniProtKB-KW"/>
</dbReference>
<reference evidence="11 12" key="1">
    <citation type="submission" date="2016-10" db="EMBL/GenBank/DDBJ databases">
        <authorList>
            <person name="de Groot N.N."/>
        </authorList>
    </citation>
    <scope>NUCLEOTIDE SEQUENCE [LARGE SCALE GENOMIC DNA]</scope>
    <source>
        <strain evidence="11 12">A52C2</strain>
    </source>
</reference>
<proteinExistence type="inferred from homology"/>
<dbReference type="InterPro" id="IPR036188">
    <property type="entry name" value="FAD/NAD-bd_sf"/>
</dbReference>
<keyword evidence="7" id="KW-0560">Oxidoreductase</keyword>